<keyword evidence="4 6" id="KW-0233">DNA recombination</keyword>
<evidence type="ECO:0000256" key="3">
    <source>
        <dbReference type="ARBA" id="ARBA00023125"/>
    </source>
</evidence>
<dbReference type="SUPFAM" id="SSF46929">
    <property type="entry name" value="DNA helicase RuvA subunit, C-terminal domain"/>
    <property type="match status" value="1"/>
</dbReference>
<dbReference type="Gene3D" id="2.40.50.140">
    <property type="entry name" value="Nucleic acid-binding proteins"/>
    <property type="match status" value="1"/>
</dbReference>
<evidence type="ECO:0000256" key="6">
    <source>
        <dbReference type="HAMAP-Rule" id="MF_00031"/>
    </source>
</evidence>
<dbReference type="RefSeq" id="WP_258877606.1">
    <property type="nucleotide sequence ID" value="NZ_CP048914.1"/>
</dbReference>
<dbReference type="CDD" id="cd14332">
    <property type="entry name" value="UBA_RuvA_C"/>
    <property type="match status" value="1"/>
</dbReference>
<dbReference type="Gene3D" id="1.10.8.10">
    <property type="entry name" value="DNA helicase RuvA subunit, C-terminal domain"/>
    <property type="match status" value="1"/>
</dbReference>
<keyword evidence="9" id="KW-1185">Reference proteome</keyword>
<dbReference type="GO" id="GO:0009379">
    <property type="term" value="C:Holliday junction helicase complex"/>
    <property type="evidence" value="ECO:0007669"/>
    <property type="project" value="InterPro"/>
</dbReference>
<dbReference type="InterPro" id="IPR003583">
    <property type="entry name" value="Hlx-hairpin-Hlx_DNA-bd_motif"/>
</dbReference>
<dbReference type="GO" id="GO:0048476">
    <property type="term" value="C:Holliday junction resolvase complex"/>
    <property type="evidence" value="ECO:0007669"/>
    <property type="project" value="UniProtKB-UniRule"/>
</dbReference>
<comment type="caution">
    <text evidence="6">Lacks conserved residue(s) required for the propagation of feature annotation.</text>
</comment>
<dbReference type="InterPro" id="IPR013849">
    <property type="entry name" value="DNA_helicase_Holl-junc_RuvA_I"/>
</dbReference>
<dbReference type="KEGG" id="xcl:G4Z02_08580"/>
<dbReference type="InterPro" id="IPR010994">
    <property type="entry name" value="RuvA_2-like"/>
</dbReference>
<dbReference type="GO" id="GO:0009378">
    <property type="term" value="F:four-way junction helicase activity"/>
    <property type="evidence" value="ECO:0007669"/>
    <property type="project" value="InterPro"/>
</dbReference>
<dbReference type="GO" id="GO:0016787">
    <property type="term" value="F:hydrolase activity"/>
    <property type="evidence" value="ECO:0007669"/>
    <property type="project" value="UniProtKB-KW"/>
</dbReference>
<dbReference type="SUPFAM" id="SSF50249">
    <property type="entry name" value="Nucleic acid-binding proteins"/>
    <property type="match status" value="1"/>
</dbReference>
<dbReference type="GO" id="GO:0006310">
    <property type="term" value="P:DNA recombination"/>
    <property type="evidence" value="ECO:0007669"/>
    <property type="project" value="UniProtKB-UniRule"/>
</dbReference>
<evidence type="ECO:0000256" key="2">
    <source>
        <dbReference type="ARBA" id="ARBA00022763"/>
    </source>
</evidence>
<comment type="domain">
    <text evidence="6">Has three domains with a flexible linker between the domains II and III and assumes an 'L' shape. Domain III is highly mobile and contacts RuvB.</text>
</comment>
<comment type="similarity">
    <text evidence="6">Belongs to the RuvA family.</text>
</comment>
<evidence type="ECO:0000259" key="7">
    <source>
        <dbReference type="SMART" id="SM00278"/>
    </source>
</evidence>
<evidence type="ECO:0000256" key="1">
    <source>
        <dbReference type="ARBA" id="ARBA00022490"/>
    </source>
</evidence>
<evidence type="ECO:0000313" key="8">
    <source>
        <dbReference type="EMBL" id="QMS85798.1"/>
    </source>
</evidence>
<feature type="domain" description="Helix-hairpin-helix DNA-binding motif class 1" evidence="7">
    <location>
        <begin position="105"/>
        <end position="124"/>
    </location>
</feature>
<organism evidence="8 9">
    <name type="scientific">Candidatus Xianfuyuplasma coldseepsis</name>
    <dbReference type="NCBI Taxonomy" id="2782163"/>
    <lineage>
        <taxon>Bacteria</taxon>
        <taxon>Bacillati</taxon>
        <taxon>Mycoplasmatota</taxon>
        <taxon>Mollicutes</taxon>
        <taxon>Candidatus Izemoplasmatales</taxon>
        <taxon>Candidatus Izemoplasmataceae</taxon>
        <taxon>Candidatus Xianfuyuplasma</taxon>
    </lineage>
</organism>
<dbReference type="Pfam" id="PF14520">
    <property type="entry name" value="HHH_5"/>
    <property type="match status" value="1"/>
</dbReference>
<keyword evidence="2 6" id="KW-0227">DNA damage</keyword>
<sequence length="185" mass="20778">MYNYLQGMVVEIKPDHITLDVHDVGYQVFTPNAYEFHLNEPAKVFIHFYVREDAILLYGFKTDEAKQLFIKLLSVKGIGPKSAIAILATGNVQDVIGAIEIGNVKFLSKFPGIGPKASQQIILDLKGKLSFEEDRIPRHDNIREVEEALQSLGYKAKEIKKAVKHLDGSKPTEQLVKDALSQMLK</sequence>
<dbReference type="NCBIfam" id="TIGR00084">
    <property type="entry name" value="ruvA"/>
    <property type="match status" value="1"/>
</dbReference>
<dbReference type="Proteomes" id="UP000514720">
    <property type="component" value="Chromosome"/>
</dbReference>
<keyword evidence="1 6" id="KW-0963">Cytoplasm</keyword>
<proteinExistence type="inferred from homology"/>
<dbReference type="GO" id="GO:0005737">
    <property type="term" value="C:cytoplasm"/>
    <property type="evidence" value="ECO:0007669"/>
    <property type="project" value="UniProtKB-SubCell"/>
</dbReference>
<name>A0A7L7KVM2_9MOLU</name>
<comment type="subcellular location">
    <subcellularLocation>
        <location evidence="6">Cytoplasm</location>
    </subcellularLocation>
</comment>
<accession>A0A7L7KVM2</accession>
<keyword evidence="5 6" id="KW-0234">DNA repair</keyword>
<dbReference type="InterPro" id="IPR036267">
    <property type="entry name" value="RuvA_C_sf"/>
</dbReference>
<dbReference type="EMBL" id="CP048914">
    <property type="protein sequence ID" value="QMS85798.1"/>
    <property type="molecule type" value="Genomic_DNA"/>
</dbReference>
<feature type="domain" description="Helix-hairpin-helix DNA-binding motif class 1" evidence="7">
    <location>
        <begin position="70"/>
        <end position="89"/>
    </location>
</feature>
<dbReference type="GO" id="GO:0005524">
    <property type="term" value="F:ATP binding"/>
    <property type="evidence" value="ECO:0007669"/>
    <property type="project" value="InterPro"/>
</dbReference>
<keyword evidence="8" id="KW-0378">Hydrolase</keyword>
<dbReference type="Pfam" id="PF07499">
    <property type="entry name" value="RuvA_C"/>
    <property type="match status" value="1"/>
</dbReference>
<dbReference type="InterPro" id="IPR011114">
    <property type="entry name" value="RuvA_C"/>
</dbReference>
<dbReference type="GO" id="GO:0000400">
    <property type="term" value="F:four-way junction DNA binding"/>
    <property type="evidence" value="ECO:0007669"/>
    <property type="project" value="UniProtKB-UniRule"/>
</dbReference>
<evidence type="ECO:0000313" key="9">
    <source>
        <dbReference type="Proteomes" id="UP000514720"/>
    </source>
</evidence>
<dbReference type="HAMAP" id="MF_00031">
    <property type="entry name" value="DNA_HJ_migration_RuvA"/>
    <property type="match status" value="1"/>
</dbReference>
<dbReference type="SMART" id="SM00278">
    <property type="entry name" value="HhH1"/>
    <property type="match status" value="2"/>
</dbReference>
<dbReference type="Pfam" id="PF01330">
    <property type="entry name" value="RuvA_N"/>
    <property type="match status" value="1"/>
</dbReference>
<keyword evidence="3 6" id="KW-0238">DNA-binding</keyword>
<protein>
    <recommendedName>
        <fullName evidence="6">Holliday junction branch migration complex subunit RuvA</fullName>
    </recommendedName>
</protein>
<feature type="region of interest" description="Domain III" evidence="6">
    <location>
        <begin position="138"/>
        <end position="185"/>
    </location>
</feature>
<dbReference type="GO" id="GO:0006281">
    <property type="term" value="P:DNA repair"/>
    <property type="evidence" value="ECO:0007669"/>
    <property type="project" value="UniProtKB-UniRule"/>
</dbReference>
<comment type="function">
    <text evidence="6">The RuvA-RuvB-RuvC complex processes Holliday junction (HJ) DNA during genetic recombination and DNA repair, while the RuvA-RuvB complex plays an important role in the rescue of blocked DNA replication forks via replication fork reversal (RFR). RuvA specifically binds to HJ cruciform DNA, conferring on it an open structure. The RuvB hexamer acts as an ATP-dependent pump, pulling dsDNA into and through the RuvAB complex. HJ branch migration allows RuvC to scan DNA until it finds its consensus sequence, where it cleaves and resolves the cruciform DNA.</text>
</comment>
<evidence type="ECO:0000256" key="5">
    <source>
        <dbReference type="ARBA" id="ARBA00023204"/>
    </source>
</evidence>
<dbReference type="SUPFAM" id="SSF47781">
    <property type="entry name" value="RuvA domain 2-like"/>
    <property type="match status" value="1"/>
</dbReference>
<dbReference type="InterPro" id="IPR012340">
    <property type="entry name" value="NA-bd_OB-fold"/>
</dbReference>
<dbReference type="AlphaFoldDB" id="A0A7L7KVM2"/>
<evidence type="ECO:0000256" key="4">
    <source>
        <dbReference type="ARBA" id="ARBA00023172"/>
    </source>
</evidence>
<gene>
    <name evidence="6 8" type="primary">ruvA</name>
    <name evidence="8" type="ORF">G4Z02_08580</name>
</gene>
<dbReference type="Gene3D" id="1.10.150.20">
    <property type="entry name" value="5' to 3' exonuclease, C-terminal subdomain"/>
    <property type="match status" value="1"/>
</dbReference>
<reference evidence="8 9" key="1">
    <citation type="submission" date="2020-02" db="EMBL/GenBank/DDBJ databases">
        <authorList>
            <person name="Zheng R.K."/>
            <person name="Sun C.M."/>
        </authorList>
    </citation>
    <scope>NUCLEOTIDE SEQUENCE [LARGE SCALE GENOMIC DNA]</scope>
    <source>
        <strain evidence="9">zrk13</strain>
    </source>
</reference>
<dbReference type="InterPro" id="IPR000085">
    <property type="entry name" value="RuvA"/>
</dbReference>
<comment type="subunit">
    <text evidence="6">Homotetramer. Forms an RuvA(8)-RuvB(12)-Holliday junction (HJ) complex. HJ DNA is sandwiched between 2 RuvA tetramers; dsDNA enters through RuvA and exits via RuvB. An RuvB hexamer assembles on each DNA strand where it exits the tetramer. Each RuvB hexamer is contacted by two RuvA subunits (via domain III) on 2 adjacent RuvB subunits; this complex drives branch migration. In the full resolvosome a probable DNA-RuvA(4)-RuvB(12)-RuvC(2) complex forms which resolves the HJ.</text>
</comment>